<dbReference type="GO" id="GO:0032040">
    <property type="term" value="C:small-subunit processome"/>
    <property type="evidence" value="ECO:0007669"/>
    <property type="project" value="TreeGrafter"/>
</dbReference>
<feature type="region of interest" description="Disordered" evidence="8">
    <location>
        <begin position="96"/>
        <end position="130"/>
    </location>
</feature>
<dbReference type="GO" id="GO:0034388">
    <property type="term" value="C:Pwp2p-containing subcomplex of 90S preribosome"/>
    <property type="evidence" value="ECO:0007669"/>
    <property type="project" value="TreeGrafter"/>
</dbReference>
<evidence type="ECO:0000313" key="9">
    <source>
        <dbReference type="EMBL" id="CCC06182.1"/>
    </source>
</evidence>
<dbReference type="HOGENOM" id="CLU_011055_1_0_1"/>
<dbReference type="InParanoid" id="F7VL05"/>
<dbReference type="OrthoDB" id="1935146at2759"/>
<dbReference type="VEuPathDB" id="FungiDB:SMAC_00400"/>
<comment type="similarity">
    <text evidence="6">Belongs to the WD repeat UTP18 family.</text>
</comment>
<evidence type="ECO:0000313" key="10">
    <source>
        <dbReference type="Proteomes" id="UP000001881"/>
    </source>
</evidence>
<name>F7VL05_SORMK</name>
<dbReference type="InterPro" id="IPR045161">
    <property type="entry name" value="Utp18"/>
</dbReference>
<comment type="caution">
    <text evidence="9">The sequence shown here is derived from an EMBL/GenBank/DDBJ whole genome shotgun (WGS) entry which is preliminary data.</text>
</comment>
<dbReference type="PROSITE" id="PS50082">
    <property type="entry name" value="WD_REPEATS_2"/>
    <property type="match status" value="1"/>
</dbReference>
<accession>F7VL05</accession>
<dbReference type="STRING" id="771870.F7VL05"/>
<evidence type="ECO:0000256" key="2">
    <source>
        <dbReference type="ARBA" id="ARBA00022552"/>
    </source>
</evidence>
<feature type="region of interest" description="Disordered" evidence="8">
    <location>
        <begin position="223"/>
        <end position="246"/>
    </location>
</feature>
<dbReference type="InterPro" id="IPR015943">
    <property type="entry name" value="WD40/YVTN_repeat-like_dom_sf"/>
</dbReference>
<keyword evidence="2" id="KW-0698">rRNA processing</keyword>
<comment type="subcellular location">
    <subcellularLocation>
        <location evidence="1">Nucleus</location>
        <location evidence="1">Nucleolus</location>
    </subcellularLocation>
</comment>
<proteinExistence type="inferred from homology"/>
<evidence type="ECO:0000256" key="1">
    <source>
        <dbReference type="ARBA" id="ARBA00004604"/>
    </source>
</evidence>
<dbReference type="PANTHER" id="PTHR18359:SF0">
    <property type="entry name" value="U3 SMALL NUCLEOLAR RNA-ASSOCIATED PROTEIN 18 HOMOLOG"/>
    <property type="match status" value="1"/>
</dbReference>
<evidence type="ECO:0000256" key="4">
    <source>
        <dbReference type="ARBA" id="ARBA00022737"/>
    </source>
</evidence>
<dbReference type="SMART" id="SM00320">
    <property type="entry name" value="WD40"/>
    <property type="match status" value="4"/>
</dbReference>
<keyword evidence="10" id="KW-1185">Reference proteome</keyword>
<feature type="compositionally biased region" description="Acidic residues" evidence="8">
    <location>
        <begin position="9"/>
        <end position="24"/>
    </location>
</feature>
<feature type="repeat" description="WD" evidence="7">
    <location>
        <begin position="565"/>
        <end position="595"/>
    </location>
</feature>
<dbReference type="Gene3D" id="2.130.10.10">
    <property type="entry name" value="YVTN repeat-like/Quinoprotein amine dehydrogenase"/>
    <property type="match status" value="1"/>
</dbReference>
<dbReference type="eggNOG" id="KOG2055">
    <property type="taxonomic scope" value="Eukaryota"/>
</dbReference>
<feature type="compositionally biased region" description="Acidic residues" evidence="8">
    <location>
        <begin position="198"/>
        <end position="207"/>
    </location>
</feature>
<keyword evidence="3 7" id="KW-0853">WD repeat</keyword>
<sequence length="595" mass="66055">MAPQTKDEVADENEFVGFDEESDEEMHNNDDMSVDEDEEDDSDMDSIADPRKKYEIDEKDSDEEDLERFALVKADGQDDTTGLEHVDDNALFAFDTGVPGDKKQAEAAPSALEAYEQKEEPPAWEDSDDERLTVSLAAASRLRKLRQSEEEDVVNGTEYARRLRSQYLRLYPLPEWAKESSAASQRRRRRSSAAGSSSEDDSDAEDNIDSALPLETFLRDVNSFNASNDGRGSKRRKLRPETIDIQRSRDIPDIHKQSVSSLSFHPKHPILLSCSVSSVMYLHQVDPTAHPVPNPALTSVQVKRTDLRRSEFLGPDGDDIIFAGRRRYFHSWNLSSGAVKKVTQIQGHQREQRTMEHFRPSPCGRYLALIASEKKGGGMINIVNVRTMQWIAQARTNGRGGISDFAWWGNGNGLSILGKNGQVTEWSMLSRRTVGVWRDEGSIGGTVIALGGQKGTGPSQLGGDRWVAVGSNSGILNIYDRNELVESVKKESGSSEETVQIKSIPTPQRTFGISTTPISVVTFAPDGQLLAFGSFHKKDALRLVHLPSCTVYRNWPTEQTPLGRITAVAFSQQNGGDVLAVGNDVGKIRMWEIRS</sequence>
<dbReference type="OMA" id="KIRMWEI"/>
<organism evidence="9 10">
    <name type="scientific">Sordaria macrospora (strain ATCC MYA-333 / DSM 997 / K(L3346) / K-hell)</name>
    <dbReference type="NCBI Taxonomy" id="771870"/>
    <lineage>
        <taxon>Eukaryota</taxon>
        <taxon>Fungi</taxon>
        <taxon>Dikarya</taxon>
        <taxon>Ascomycota</taxon>
        <taxon>Pezizomycotina</taxon>
        <taxon>Sordariomycetes</taxon>
        <taxon>Sordariomycetidae</taxon>
        <taxon>Sordariales</taxon>
        <taxon>Sordariaceae</taxon>
        <taxon>Sordaria</taxon>
    </lineage>
</organism>
<dbReference type="InterPro" id="IPR036322">
    <property type="entry name" value="WD40_repeat_dom_sf"/>
</dbReference>
<feature type="compositionally biased region" description="Acidic residues" evidence="8">
    <location>
        <begin position="32"/>
        <end position="46"/>
    </location>
</feature>
<dbReference type="EMBL" id="CABT02000001">
    <property type="protein sequence ID" value="CCC06182.1"/>
    <property type="molecule type" value="Genomic_DNA"/>
</dbReference>
<dbReference type="SUPFAM" id="SSF50978">
    <property type="entry name" value="WD40 repeat-like"/>
    <property type="match status" value="1"/>
</dbReference>
<dbReference type="InterPro" id="IPR001680">
    <property type="entry name" value="WD40_rpt"/>
</dbReference>
<dbReference type="PANTHER" id="PTHR18359">
    <property type="entry name" value="WD-REPEAT PROTEIN-RELATED"/>
    <property type="match status" value="1"/>
</dbReference>
<feature type="region of interest" description="Disordered" evidence="8">
    <location>
        <begin position="179"/>
        <end position="207"/>
    </location>
</feature>
<feature type="region of interest" description="Disordered" evidence="8">
    <location>
        <begin position="1"/>
        <end position="63"/>
    </location>
</feature>
<evidence type="ECO:0000256" key="3">
    <source>
        <dbReference type="ARBA" id="ARBA00022574"/>
    </source>
</evidence>
<keyword evidence="4" id="KW-0677">Repeat</keyword>
<dbReference type="Pfam" id="PF00400">
    <property type="entry name" value="WD40"/>
    <property type="match status" value="1"/>
</dbReference>
<evidence type="ECO:0000256" key="6">
    <source>
        <dbReference type="ARBA" id="ARBA00025767"/>
    </source>
</evidence>
<dbReference type="FunCoup" id="F7VL05">
    <property type="interactions" value="1003"/>
</dbReference>
<protein>
    <submittedName>
        <fullName evidence="9">WGS project CABT00000000 data, contig 2.1</fullName>
    </submittedName>
</protein>
<reference evidence="9 10" key="1">
    <citation type="journal article" date="2010" name="PLoS Genet.">
        <title>De novo assembly of a 40 Mb eukaryotic genome from short sequence reads: Sordaria macrospora, a model organism for fungal morphogenesis.</title>
        <authorList>
            <person name="Nowrousian M."/>
            <person name="Stajich J."/>
            <person name="Chu M."/>
            <person name="Engh I."/>
            <person name="Espagne E."/>
            <person name="Halliday K."/>
            <person name="Kamerewerd J."/>
            <person name="Kempken F."/>
            <person name="Knab B."/>
            <person name="Kuo H.C."/>
            <person name="Osiewacz H.D."/>
            <person name="Poeggeler S."/>
            <person name="Read N."/>
            <person name="Seiler S."/>
            <person name="Smith K."/>
            <person name="Zickler D."/>
            <person name="Kueck U."/>
            <person name="Freitag M."/>
        </authorList>
    </citation>
    <scope>NUCLEOTIDE SEQUENCE [LARGE SCALE GENOMIC DNA]</scope>
    <source>
        <strain evidence="10">ATCC MYA-333 / DSM 997 / K(L3346) / K-hell</strain>
        <tissue evidence="9">Mycelium</tissue>
    </source>
</reference>
<keyword evidence="5" id="KW-0539">Nucleus</keyword>
<evidence type="ECO:0000256" key="5">
    <source>
        <dbReference type="ARBA" id="ARBA00023242"/>
    </source>
</evidence>
<dbReference type="AlphaFoldDB" id="F7VL05"/>
<dbReference type="FunFam" id="2.130.10.10:FF:000549">
    <property type="entry name" value="Small nucleolar ribonucleoprotein complex subunit"/>
    <property type="match status" value="1"/>
</dbReference>
<dbReference type="Proteomes" id="UP000001881">
    <property type="component" value="Unassembled WGS sequence"/>
</dbReference>
<dbReference type="GO" id="GO:0006364">
    <property type="term" value="P:rRNA processing"/>
    <property type="evidence" value="ECO:0007669"/>
    <property type="project" value="UniProtKB-KW"/>
</dbReference>
<evidence type="ECO:0000256" key="8">
    <source>
        <dbReference type="SAM" id="MobiDB-lite"/>
    </source>
</evidence>
<gene>
    <name evidence="9" type="ORF">SMAC_00400</name>
</gene>
<evidence type="ECO:0000256" key="7">
    <source>
        <dbReference type="PROSITE-ProRule" id="PRU00221"/>
    </source>
</evidence>